<gene>
    <name evidence="2" type="ORF">EYF80_058812</name>
</gene>
<evidence type="ECO:0000313" key="2">
    <source>
        <dbReference type="EMBL" id="TNN31036.1"/>
    </source>
</evidence>
<proteinExistence type="predicted"/>
<evidence type="ECO:0000313" key="3">
    <source>
        <dbReference type="Proteomes" id="UP000314294"/>
    </source>
</evidence>
<comment type="caution">
    <text evidence="2">The sequence shown here is derived from an EMBL/GenBank/DDBJ whole genome shotgun (WGS) entry which is preliminary data.</text>
</comment>
<name>A0A4Z2EQ43_9TELE</name>
<dbReference type="AlphaFoldDB" id="A0A4Z2EQ43"/>
<dbReference type="Proteomes" id="UP000314294">
    <property type="component" value="Unassembled WGS sequence"/>
</dbReference>
<accession>A0A4Z2EQ43</accession>
<sequence length="74" mass="8478">MEWRKQDKGGREGGRGKEGKREGGRARGREWGSAARLNDVFQEEQSSLSNRRLRNESAYLFGGRFRIPPPDKSK</sequence>
<reference evidence="2 3" key="1">
    <citation type="submission" date="2019-03" db="EMBL/GenBank/DDBJ databases">
        <title>First draft genome of Liparis tanakae, snailfish: a comprehensive survey of snailfish specific genes.</title>
        <authorList>
            <person name="Kim W."/>
            <person name="Song I."/>
            <person name="Jeong J.-H."/>
            <person name="Kim D."/>
            <person name="Kim S."/>
            <person name="Ryu S."/>
            <person name="Song J.Y."/>
            <person name="Lee S.K."/>
        </authorList>
    </citation>
    <scope>NUCLEOTIDE SEQUENCE [LARGE SCALE GENOMIC DNA]</scope>
    <source>
        <tissue evidence="2">Muscle</tissue>
    </source>
</reference>
<feature type="region of interest" description="Disordered" evidence="1">
    <location>
        <begin position="1"/>
        <end position="32"/>
    </location>
</feature>
<organism evidence="2 3">
    <name type="scientific">Liparis tanakae</name>
    <name type="common">Tanaka's snailfish</name>
    <dbReference type="NCBI Taxonomy" id="230148"/>
    <lineage>
        <taxon>Eukaryota</taxon>
        <taxon>Metazoa</taxon>
        <taxon>Chordata</taxon>
        <taxon>Craniata</taxon>
        <taxon>Vertebrata</taxon>
        <taxon>Euteleostomi</taxon>
        <taxon>Actinopterygii</taxon>
        <taxon>Neopterygii</taxon>
        <taxon>Teleostei</taxon>
        <taxon>Neoteleostei</taxon>
        <taxon>Acanthomorphata</taxon>
        <taxon>Eupercaria</taxon>
        <taxon>Perciformes</taxon>
        <taxon>Cottioidei</taxon>
        <taxon>Cottales</taxon>
        <taxon>Liparidae</taxon>
        <taxon>Liparis</taxon>
    </lineage>
</organism>
<evidence type="ECO:0000256" key="1">
    <source>
        <dbReference type="SAM" id="MobiDB-lite"/>
    </source>
</evidence>
<protein>
    <submittedName>
        <fullName evidence="2">Uncharacterized protein</fullName>
    </submittedName>
</protein>
<dbReference type="EMBL" id="SRLO01003879">
    <property type="protein sequence ID" value="TNN31036.1"/>
    <property type="molecule type" value="Genomic_DNA"/>
</dbReference>
<keyword evidence="3" id="KW-1185">Reference proteome</keyword>
<feature type="compositionally biased region" description="Basic and acidic residues" evidence="1">
    <location>
        <begin position="1"/>
        <end position="30"/>
    </location>
</feature>